<dbReference type="Proteomes" id="UP000041254">
    <property type="component" value="Unassembled WGS sequence"/>
</dbReference>
<feature type="compositionally biased region" description="Basic residues" evidence="1">
    <location>
        <begin position="126"/>
        <end position="135"/>
    </location>
</feature>
<keyword evidence="3" id="KW-1185">Reference proteome</keyword>
<proteinExistence type="predicted"/>
<gene>
    <name evidence="2" type="ORF">Vbra_6799</name>
</gene>
<dbReference type="VEuPathDB" id="CryptoDB:Vbra_6799"/>
<dbReference type="EMBL" id="CDMY01000069">
    <property type="protein sequence ID" value="CEL92341.1"/>
    <property type="molecule type" value="Genomic_DNA"/>
</dbReference>
<feature type="compositionally biased region" description="Low complexity" evidence="1">
    <location>
        <begin position="93"/>
        <end position="103"/>
    </location>
</feature>
<evidence type="ECO:0000313" key="2">
    <source>
        <dbReference type="EMBL" id="CEL92341.1"/>
    </source>
</evidence>
<protein>
    <submittedName>
        <fullName evidence="2">Uncharacterized protein</fullName>
    </submittedName>
</protein>
<dbReference type="InParanoid" id="A0A0G4E9M7"/>
<dbReference type="AlphaFoldDB" id="A0A0G4E9M7"/>
<evidence type="ECO:0000313" key="3">
    <source>
        <dbReference type="Proteomes" id="UP000041254"/>
    </source>
</evidence>
<name>A0A0G4E9M7_VITBC</name>
<accession>A0A0G4E9M7</accession>
<sequence length="166" mass="17881">MVEYGRPNGVHYFKCPASCGCCYDRSTTRRFLLDTYGHDVCKRTGIPFGKAAATATVETRDAAVQTEDRAGHMGGGEQPSGGSDGGGYHWSRPAALLTPATAAELRTQYPDLVPDQDSRPAAARPTTRHHQRRPSVRPTPFSESHGGMGSPAYRPGASTVNHRPRS</sequence>
<feature type="region of interest" description="Disordered" evidence="1">
    <location>
        <begin position="59"/>
        <end position="166"/>
    </location>
</feature>
<feature type="compositionally biased region" description="Basic and acidic residues" evidence="1">
    <location>
        <begin position="59"/>
        <end position="71"/>
    </location>
</feature>
<organism evidence="2 3">
    <name type="scientific">Vitrella brassicaformis (strain CCMP3155)</name>
    <dbReference type="NCBI Taxonomy" id="1169540"/>
    <lineage>
        <taxon>Eukaryota</taxon>
        <taxon>Sar</taxon>
        <taxon>Alveolata</taxon>
        <taxon>Colpodellida</taxon>
        <taxon>Vitrellaceae</taxon>
        <taxon>Vitrella</taxon>
    </lineage>
</organism>
<feature type="compositionally biased region" description="Gly residues" evidence="1">
    <location>
        <begin position="72"/>
        <end position="88"/>
    </location>
</feature>
<reference evidence="2 3" key="1">
    <citation type="submission" date="2014-11" db="EMBL/GenBank/DDBJ databases">
        <authorList>
            <person name="Zhu J."/>
            <person name="Qi W."/>
            <person name="Song R."/>
        </authorList>
    </citation>
    <scope>NUCLEOTIDE SEQUENCE [LARGE SCALE GENOMIC DNA]</scope>
</reference>
<evidence type="ECO:0000256" key="1">
    <source>
        <dbReference type="SAM" id="MobiDB-lite"/>
    </source>
</evidence>